<keyword evidence="2" id="KW-1185">Reference proteome</keyword>
<dbReference type="EMBL" id="FZNX01000001">
    <property type="protein sequence ID" value="SNR32490.1"/>
    <property type="molecule type" value="Genomic_DNA"/>
</dbReference>
<gene>
    <name evidence="1" type="ORF">SAMN04488111_0337</name>
</gene>
<dbReference type="OrthoDB" id="1118190at2"/>
<reference evidence="2" key="1">
    <citation type="submission" date="2017-06" db="EMBL/GenBank/DDBJ databases">
        <authorList>
            <person name="Varghese N."/>
            <person name="Submissions S."/>
        </authorList>
    </citation>
    <scope>NUCLEOTIDE SEQUENCE [LARGE SCALE GENOMIC DNA]</scope>
    <source>
        <strain evidence="2">DSM 27993</strain>
    </source>
</reference>
<sequence length="236" mass="26624">MRYIVIIISALVLLSCKDKGNYSKIDSVQETSKKTTHKIVVNEMNDGGNYAYLNVAEGEKEYWMAIPNTDVKIGETYYYDGGMLMKDFESEHLNKTFEFIIFADGIRDTEEIEKKEVSDPHVHSNTEKPNEVVVKIAQPKGGTALENLFSKKESFAKKSITVKGKVVKVNNGILDKNWVHIVDGTQFENKKSLTVTTSELIKVGDTVTFKGTITLDKDFGYGYIYDILLEEGELIK</sequence>
<dbReference type="PROSITE" id="PS51257">
    <property type="entry name" value="PROKAR_LIPOPROTEIN"/>
    <property type="match status" value="1"/>
</dbReference>
<protein>
    <submittedName>
        <fullName evidence="1">Uncharacterized protein</fullName>
    </submittedName>
</protein>
<evidence type="ECO:0000313" key="2">
    <source>
        <dbReference type="Proteomes" id="UP000198412"/>
    </source>
</evidence>
<dbReference type="AlphaFoldDB" id="A0A238VDK0"/>
<dbReference type="Proteomes" id="UP000198412">
    <property type="component" value="Unassembled WGS sequence"/>
</dbReference>
<accession>A0A238VDK0</accession>
<name>A0A238VDK0_9FLAO</name>
<proteinExistence type="predicted"/>
<organism evidence="1 2">
    <name type="scientific">Lutibacter flavus</name>
    <dbReference type="NCBI Taxonomy" id="691689"/>
    <lineage>
        <taxon>Bacteria</taxon>
        <taxon>Pseudomonadati</taxon>
        <taxon>Bacteroidota</taxon>
        <taxon>Flavobacteriia</taxon>
        <taxon>Flavobacteriales</taxon>
        <taxon>Flavobacteriaceae</taxon>
        <taxon>Lutibacter</taxon>
    </lineage>
</organism>
<evidence type="ECO:0000313" key="1">
    <source>
        <dbReference type="EMBL" id="SNR32490.1"/>
    </source>
</evidence>